<evidence type="ECO:0000256" key="1">
    <source>
        <dbReference type="SAM" id="Phobius"/>
    </source>
</evidence>
<dbReference type="EMBL" id="JAAKFY010000002">
    <property type="protein sequence ID" value="KAF3860302.1"/>
    <property type="molecule type" value="Genomic_DNA"/>
</dbReference>
<feature type="transmembrane region" description="Helical" evidence="1">
    <location>
        <begin position="62"/>
        <end position="77"/>
    </location>
</feature>
<keyword evidence="3" id="KW-1185">Reference proteome</keyword>
<reference evidence="2 3" key="1">
    <citation type="submission" date="2020-03" db="EMBL/GenBank/DDBJ databases">
        <title>Dissostichus mawsoni Genome sequencing and assembly.</title>
        <authorList>
            <person name="Park H."/>
        </authorList>
    </citation>
    <scope>NUCLEOTIDE SEQUENCE [LARGE SCALE GENOMIC DNA]</scope>
    <source>
        <strain evidence="2">DM0001</strain>
        <tissue evidence="2">Muscle</tissue>
    </source>
</reference>
<accession>A0A7J5ZEQ5</accession>
<keyword evidence="1" id="KW-0472">Membrane</keyword>
<dbReference type="Proteomes" id="UP000518266">
    <property type="component" value="Unassembled WGS sequence"/>
</dbReference>
<proteinExistence type="predicted"/>
<comment type="caution">
    <text evidence="2">The sequence shown here is derived from an EMBL/GenBank/DDBJ whole genome shotgun (WGS) entry which is preliminary data.</text>
</comment>
<protein>
    <submittedName>
        <fullName evidence="2">Uncharacterized protein</fullName>
    </submittedName>
</protein>
<keyword evidence="1" id="KW-0812">Transmembrane</keyword>
<evidence type="ECO:0000313" key="2">
    <source>
        <dbReference type="EMBL" id="KAF3860302.1"/>
    </source>
</evidence>
<organism evidence="2 3">
    <name type="scientific">Dissostichus mawsoni</name>
    <name type="common">Antarctic cod</name>
    <dbReference type="NCBI Taxonomy" id="36200"/>
    <lineage>
        <taxon>Eukaryota</taxon>
        <taxon>Metazoa</taxon>
        <taxon>Chordata</taxon>
        <taxon>Craniata</taxon>
        <taxon>Vertebrata</taxon>
        <taxon>Euteleostomi</taxon>
        <taxon>Actinopterygii</taxon>
        <taxon>Neopterygii</taxon>
        <taxon>Teleostei</taxon>
        <taxon>Neoteleostei</taxon>
        <taxon>Acanthomorphata</taxon>
        <taxon>Eupercaria</taxon>
        <taxon>Perciformes</taxon>
        <taxon>Notothenioidei</taxon>
        <taxon>Nototheniidae</taxon>
        <taxon>Dissostichus</taxon>
    </lineage>
</organism>
<evidence type="ECO:0000313" key="3">
    <source>
        <dbReference type="Proteomes" id="UP000518266"/>
    </source>
</evidence>
<sequence>MTPWQRLRVKRTMARVPMLPLTTLMLPEWDSKMSTPMCWVLLPLLMSPSGQCAGSLSLRLQLFLSFLLHFLVMFFLIKKREKNVGKGITICQPAGILYIIY</sequence>
<name>A0A7J5ZEQ5_DISMA</name>
<keyword evidence="1" id="KW-1133">Transmembrane helix</keyword>
<gene>
    <name evidence="2" type="ORF">F7725_000557</name>
</gene>
<dbReference type="AlphaFoldDB" id="A0A7J5ZEQ5"/>